<dbReference type="Proteomes" id="UP001151760">
    <property type="component" value="Unassembled WGS sequence"/>
</dbReference>
<dbReference type="EMBL" id="BQNB010019872">
    <property type="protein sequence ID" value="GJT89908.1"/>
    <property type="molecule type" value="Genomic_DNA"/>
</dbReference>
<proteinExistence type="predicted"/>
<organism evidence="1 2">
    <name type="scientific">Tanacetum coccineum</name>
    <dbReference type="NCBI Taxonomy" id="301880"/>
    <lineage>
        <taxon>Eukaryota</taxon>
        <taxon>Viridiplantae</taxon>
        <taxon>Streptophyta</taxon>
        <taxon>Embryophyta</taxon>
        <taxon>Tracheophyta</taxon>
        <taxon>Spermatophyta</taxon>
        <taxon>Magnoliopsida</taxon>
        <taxon>eudicotyledons</taxon>
        <taxon>Gunneridae</taxon>
        <taxon>Pentapetalae</taxon>
        <taxon>asterids</taxon>
        <taxon>campanulids</taxon>
        <taxon>Asterales</taxon>
        <taxon>Asteraceae</taxon>
        <taxon>Asteroideae</taxon>
        <taxon>Anthemideae</taxon>
        <taxon>Anthemidinae</taxon>
        <taxon>Tanacetum</taxon>
    </lineage>
</organism>
<comment type="caution">
    <text evidence="1">The sequence shown here is derived from an EMBL/GenBank/DDBJ whole genome shotgun (WGS) entry which is preliminary data.</text>
</comment>
<reference evidence="1" key="1">
    <citation type="journal article" date="2022" name="Int. J. Mol. Sci.">
        <title>Draft Genome of Tanacetum Coccineum: Genomic Comparison of Closely Related Tanacetum-Family Plants.</title>
        <authorList>
            <person name="Yamashiro T."/>
            <person name="Shiraishi A."/>
            <person name="Nakayama K."/>
            <person name="Satake H."/>
        </authorList>
    </citation>
    <scope>NUCLEOTIDE SEQUENCE</scope>
</reference>
<sequence>MNVKDINRLGGENMPIEASEKHSIGNHYEVVFDHTFHSLGHVVSKIEAFLVGKTIKHVNKTNIQMILNPRKANGIFAKNGFLLFEVKLHFREHHLIRIENNVHTFDFTDFGRRPFIENGITHHLRTFDEGQIDGIRIYAIWKGYNKPFRGEHAYTFTWDAKNSSKFIKTETNLKIVDDKGDGNCLI</sequence>
<name>A0ABQ5HQ12_9ASTR</name>
<evidence type="ECO:0000313" key="1">
    <source>
        <dbReference type="EMBL" id="GJT89908.1"/>
    </source>
</evidence>
<gene>
    <name evidence="1" type="ORF">Tco_1078753</name>
</gene>
<evidence type="ECO:0000313" key="2">
    <source>
        <dbReference type="Proteomes" id="UP001151760"/>
    </source>
</evidence>
<protein>
    <submittedName>
        <fullName evidence="1">Uncharacterized protein</fullName>
    </submittedName>
</protein>
<keyword evidence="2" id="KW-1185">Reference proteome</keyword>
<accession>A0ABQ5HQ12</accession>
<reference evidence="1" key="2">
    <citation type="submission" date="2022-01" db="EMBL/GenBank/DDBJ databases">
        <authorList>
            <person name="Yamashiro T."/>
            <person name="Shiraishi A."/>
            <person name="Satake H."/>
            <person name="Nakayama K."/>
        </authorList>
    </citation>
    <scope>NUCLEOTIDE SEQUENCE</scope>
</reference>